<feature type="domain" description="VWFA" evidence="5">
    <location>
        <begin position="90"/>
        <end position="284"/>
    </location>
</feature>
<dbReference type="Pfam" id="PF07584">
    <property type="entry name" value="BatA"/>
    <property type="match status" value="1"/>
</dbReference>
<dbReference type="PANTHER" id="PTHR22550">
    <property type="entry name" value="SPORE GERMINATION PROTEIN"/>
    <property type="match status" value="1"/>
</dbReference>
<dbReference type="InterPro" id="IPR002035">
    <property type="entry name" value="VWF_A"/>
</dbReference>
<protein>
    <recommendedName>
        <fullName evidence="5">VWFA domain-containing protein</fullName>
    </recommendedName>
</protein>
<evidence type="ECO:0000256" key="1">
    <source>
        <dbReference type="ARBA" id="ARBA00022475"/>
    </source>
</evidence>
<dbReference type="PROSITE" id="PS50234">
    <property type="entry name" value="VWFA"/>
    <property type="match status" value="1"/>
</dbReference>
<accession>A0A143BQ57</accession>
<evidence type="ECO:0000256" key="2">
    <source>
        <dbReference type="ARBA" id="ARBA00022692"/>
    </source>
</evidence>
<dbReference type="Proteomes" id="UP000076404">
    <property type="component" value="Chromosome"/>
</dbReference>
<dbReference type="Gene3D" id="3.40.50.410">
    <property type="entry name" value="von Willebrand factor, type A domain"/>
    <property type="match status" value="1"/>
</dbReference>
<evidence type="ECO:0000256" key="3">
    <source>
        <dbReference type="ARBA" id="ARBA00022989"/>
    </source>
</evidence>
<dbReference type="SMART" id="SM00327">
    <property type="entry name" value="VWA"/>
    <property type="match status" value="1"/>
</dbReference>
<keyword evidence="4" id="KW-0472">Membrane</keyword>
<keyword evidence="2" id="KW-0812">Transmembrane</keyword>
<dbReference type="AlphaFoldDB" id="A0A143BQ57"/>
<reference evidence="6 7" key="2">
    <citation type="journal article" date="2016" name="Environ. Microbiol. Rep.">
        <title>Metagenomic evidence for the presence of phototrophic Gemmatimonadetes bacteria in diverse environments.</title>
        <authorList>
            <person name="Zeng Y."/>
            <person name="Baumbach J."/>
            <person name="Barbosa E.G."/>
            <person name="Azevedo V."/>
            <person name="Zhang C."/>
            <person name="Koblizek M."/>
        </authorList>
    </citation>
    <scope>NUCLEOTIDE SEQUENCE [LARGE SCALE GENOMIC DNA]</scope>
    <source>
        <strain evidence="6 7">AP64</strain>
    </source>
</reference>
<organism evidence="6 7">
    <name type="scientific">Gemmatimonas phototrophica</name>
    <dbReference type="NCBI Taxonomy" id="1379270"/>
    <lineage>
        <taxon>Bacteria</taxon>
        <taxon>Pseudomonadati</taxon>
        <taxon>Gemmatimonadota</taxon>
        <taxon>Gemmatimonadia</taxon>
        <taxon>Gemmatimonadales</taxon>
        <taxon>Gemmatimonadaceae</taxon>
        <taxon>Gemmatimonas</taxon>
    </lineage>
</organism>
<evidence type="ECO:0000313" key="6">
    <source>
        <dbReference type="EMBL" id="AMW06685.1"/>
    </source>
</evidence>
<dbReference type="Pfam" id="PF00092">
    <property type="entry name" value="VWA"/>
    <property type="match status" value="1"/>
</dbReference>
<dbReference type="KEGG" id="gph:GEMMAAP_08240"/>
<reference evidence="6 7" key="1">
    <citation type="journal article" date="2014" name="Proc. Natl. Acad. Sci. U.S.A.">
        <title>Functional type 2 photosynthetic reaction centers found in the rare bacterial phylum Gemmatimonadetes.</title>
        <authorList>
            <person name="Zeng Y."/>
            <person name="Feng F."/>
            <person name="Medova H."/>
            <person name="Dean J."/>
            <person name="Koblizek M."/>
        </authorList>
    </citation>
    <scope>NUCLEOTIDE SEQUENCE [LARGE SCALE GENOMIC DNA]</scope>
    <source>
        <strain evidence="6 7">AP64</strain>
    </source>
</reference>
<keyword evidence="7" id="KW-1185">Reference proteome</keyword>
<dbReference type="InterPro" id="IPR036465">
    <property type="entry name" value="vWFA_dom_sf"/>
</dbReference>
<name>A0A143BQ57_9BACT</name>
<dbReference type="SUPFAM" id="SSF53300">
    <property type="entry name" value="vWA-like"/>
    <property type="match status" value="1"/>
</dbReference>
<keyword evidence="1" id="KW-1003">Cell membrane</keyword>
<dbReference type="InterPro" id="IPR024163">
    <property type="entry name" value="Aerotolerance_reg_N"/>
</dbReference>
<proteinExistence type="predicted"/>
<dbReference type="PANTHER" id="PTHR22550:SF5">
    <property type="entry name" value="LEUCINE ZIPPER PROTEIN 4"/>
    <property type="match status" value="1"/>
</dbReference>
<evidence type="ECO:0000256" key="4">
    <source>
        <dbReference type="ARBA" id="ARBA00023136"/>
    </source>
</evidence>
<keyword evidence="3" id="KW-1133">Transmembrane helix</keyword>
<dbReference type="STRING" id="1379270.GEMMAAP_08240"/>
<dbReference type="InterPro" id="IPR050768">
    <property type="entry name" value="UPF0353/GerABKA_families"/>
</dbReference>
<sequence length="329" mass="36232">MFGLNFGHPESLALLALLPLWFLWQRKRESQRRTIPFSRAAVLAAGPRPSLRWVKWLPWLRMLAIAGVILAVAQPRSGARAERVNSDGIDIALTVDISSSMLAEDFQPQNRMEVAREKLKRFVLGRKTDRVGLIAFSGEALTQVPLTTDYPVVLAAIDNLQVGQLEDGTAIGTAIATAANRLRNSPGRSRVMVLLTDGENNRGAIDPRTAAQAAGTFGIRIYTIGVGSEGMAPVPVGRGLFGLRYENRPVKIDEPLLTEIASSTGGRYFRAKDAAALQAIYEQIDQLERSAVEAKAFIRYTERFRWPLLFGLAALCAELWLRARRGVLP</sequence>
<dbReference type="EMBL" id="CP011454">
    <property type="protein sequence ID" value="AMW06685.1"/>
    <property type="molecule type" value="Genomic_DNA"/>
</dbReference>
<evidence type="ECO:0000313" key="7">
    <source>
        <dbReference type="Proteomes" id="UP000076404"/>
    </source>
</evidence>
<dbReference type="eggNOG" id="COG2304">
    <property type="taxonomic scope" value="Bacteria"/>
</dbReference>
<evidence type="ECO:0000259" key="5">
    <source>
        <dbReference type="PROSITE" id="PS50234"/>
    </source>
</evidence>
<gene>
    <name evidence="6" type="ORF">GEMMAAP_08240</name>
</gene>
<dbReference type="PRINTS" id="PR00453">
    <property type="entry name" value="VWFADOMAIN"/>
</dbReference>